<gene>
    <name evidence="4" type="ORF">SAMN04488082_1123</name>
</gene>
<dbReference type="STRING" id="52560.SAMN04488082_1123"/>
<reference evidence="5" key="1">
    <citation type="submission" date="2016-10" db="EMBL/GenBank/DDBJ databases">
        <authorList>
            <person name="Varghese N."/>
            <person name="Submissions S."/>
        </authorList>
    </citation>
    <scope>NUCLEOTIDE SEQUENCE [LARGE SCALE GENOMIC DNA]</scope>
    <source>
        <strain evidence="5">DSM 5918</strain>
    </source>
</reference>
<dbReference type="PIRSF" id="PIRSF012524">
    <property type="entry name" value="YitL_S1"/>
    <property type="match status" value="1"/>
</dbReference>
<protein>
    <recommendedName>
        <fullName evidence="6">S1 motif domain-containing protein</fullName>
    </recommendedName>
</protein>
<dbReference type="EMBL" id="FORX01000012">
    <property type="protein sequence ID" value="SFK01618.1"/>
    <property type="molecule type" value="Genomic_DNA"/>
</dbReference>
<accession>A0A1I3W1Y6</accession>
<dbReference type="Proteomes" id="UP000198635">
    <property type="component" value="Unassembled WGS sequence"/>
</dbReference>
<dbReference type="Gene3D" id="1.10.10.10">
    <property type="entry name" value="Winged helix-like DNA-binding domain superfamily/Winged helix DNA-binding domain"/>
    <property type="match status" value="1"/>
</dbReference>
<dbReference type="RefSeq" id="WP_092375760.1">
    <property type="nucleotide sequence ID" value="NZ_FORX01000012.1"/>
</dbReference>
<organism evidence="4 5">
    <name type="scientific">Desulfomicrobium apsheronum</name>
    <dbReference type="NCBI Taxonomy" id="52560"/>
    <lineage>
        <taxon>Bacteria</taxon>
        <taxon>Pseudomonadati</taxon>
        <taxon>Thermodesulfobacteriota</taxon>
        <taxon>Desulfovibrionia</taxon>
        <taxon>Desulfovibrionales</taxon>
        <taxon>Desulfomicrobiaceae</taxon>
        <taxon>Desulfomicrobium</taxon>
    </lineage>
</organism>
<feature type="domain" description="Conserved virulence factor B-like winged helix" evidence="3">
    <location>
        <begin position="218"/>
        <end position="275"/>
    </location>
</feature>
<proteinExistence type="inferred from homology"/>
<comment type="similarity">
    <text evidence="1">Belongs to the CvfB family.</text>
</comment>
<evidence type="ECO:0000313" key="4">
    <source>
        <dbReference type="EMBL" id="SFK01618.1"/>
    </source>
</evidence>
<dbReference type="AlphaFoldDB" id="A0A1I3W1Y6"/>
<feature type="domain" description="Conserved virulence factor B first S1" evidence="2">
    <location>
        <begin position="5"/>
        <end position="62"/>
    </location>
</feature>
<dbReference type="InterPro" id="IPR036388">
    <property type="entry name" value="WH-like_DNA-bd_sf"/>
</dbReference>
<keyword evidence="5" id="KW-1185">Reference proteome</keyword>
<dbReference type="PANTHER" id="PTHR37296">
    <property type="entry name" value="CONSERVED VIRULENCE FACTOR B"/>
    <property type="match status" value="1"/>
</dbReference>
<dbReference type="InterPro" id="IPR039566">
    <property type="entry name" value="CvfB_S1_st"/>
</dbReference>
<evidence type="ECO:0000259" key="2">
    <source>
        <dbReference type="Pfam" id="PF13509"/>
    </source>
</evidence>
<dbReference type="PANTHER" id="PTHR37296:SF1">
    <property type="entry name" value="CONSERVED VIRULENCE FACTOR B"/>
    <property type="match status" value="1"/>
</dbReference>
<dbReference type="InterPro" id="IPR040764">
    <property type="entry name" value="CvfB_WH"/>
</dbReference>
<sequence>MIEFGKTATLKVMKMVTGGAYLDGENLGEVFVPKRELPTGTAVGDSLSVFLYRDSETVLTGSVTKPKAEVGQCAFMKVVAVTKSGVFVDWGLPKDLFVPSIEQYKALEEGRSYVILVYIDERTGRLAGTAKLHSYLSEEGEGFKPGQEVDLLISGFSELGFKAVINNTHLGLVFRDDAPGELRYGQRMKGFIKAIRPDGKIDLSLLPPGRSGLDMLGDRILTHLAACGGSTDLTDKSPAEYIAAAFGASKSNYKKALGRLYKQKKISIEPDRIVLL</sequence>
<evidence type="ECO:0000259" key="3">
    <source>
        <dbReference type="Pfam" id="PF17783"/>
    </source>
</evidence>
<evidence type="ECO:0008006" key="6">
    <source>
        <dbReference type="Google" id="ProtNLM"/>
    </source>
</evidence>
<dbReference type="Pfam" id="PF13509">
    <property type="entry name" value="S1_2"/>
    <property type="match status" value="1"/>
</dbReference>
<evidence type="ECO:0000313" key="5">
    <source>
        <dbReference type="Proteomes" id="UP000198635"/>
    </source>
</evidence>
<dbReference type="Pfam" id="PF17783">
    <property type="entry name" value="WHD_CvfB"/>
    <property type="match status" value="1"/>
</dbReference>
<name>A0A1I3W1Y6_9BACT</name>
<dbReference type="OrthoDB" id="9801597at2"/>
<dbReference type="InterPro" id="IPR012340">
    <property type="entry name" value="NA-bd_OB-fold"/>
</dbReference>
<dbReference type="InterPro" id="IPR014464">
    <property type="entry name" value="CvfB_fam"/>
</dbReference>
<evidence type="ECO:0000256" key="1">
    <source>
        <dbReference type="PIRNR" id="PIRNR012524"/>
    </source>
</evidence>
<dbReference type="Gene3D" id="2.40.50.140">
    <property type="entry name" value="Nucleic acid-binding proteins"/>
    <property type="match status" value="1"/>
</dbReference>